<evidence type="ECO:0000256" key="3">
    <source>
        <dbReference type="ARBA" id="ARBA00022694"/>
    </source>
</evidence>
<protein>
    <recommendedName>
        <fullName evidence="8">Poly A polymerase head domain-containing protein</fullName>
    </recommendedName>
</protein>
<keyword evidence="7" id="KW-0694">RNA-binding</keyword>
<dbReference type="SUPFAM" id="SSF81891">
    <property type="entry name" value="Poly A polymerase C-terminal region-like"/>
    <property type="match status" value="1"/>
</dbReference>
<dbReference type="GO" id="GO:0008033">
    <property type="term" value="P:tRNA processing"/>
    <property type="evidence" value="ECO:0007669"/>
    <property type="project" value="UniProtKB-KW"/>
</dbReference>
<dbReference type="InterPro" id="IPR050264">
    <property type="entry name" value="Bact_CCA-adding_enz_type3_sf"/>
</dbReference>
<keyword evidence="4" id="KW-0548">Nucleotidyltransferase</keyword>
<dbReference type="PANTHER" id="PTHR46173">
    <property type="entry name" value="CCA TRNA NUCLEOTIDYLTRANSFERASE 1, MITOCHONDRIAL"/>
    <property type="match status" value="1"/>
</dbReference>
<dbReference type="Proteomes" id="UP000230232">
    <property type="component" value="Unassembled WGS sequence"/>
</dbReference>
<comment type="similarity">
    <text evidence="7">Belongs to the tRNA nucleotidyltransferase/poly(A) polymerase family.</text>
</comment>
<dbReference type="InterPro" id="IPR043519">
    <property type="entry name" value="NT_sf"/>
</dbReference>
<proteinExistence type="inferred from homology"/>
<dbReference type="AlphaFoldDB" id="A0A2H0R4A0"/>
<dbReference type="Pfam" id="PF01743">
    <property type="entry name" value="PolyA_pol"/>
    <property type="match status" value="1"/>
</dbReference>
<dbReference type="Gene3D" id="1.10.3090.10">
    <property type="entry name" value="cca-adding enzyme, domain 2"/>
    <property type="match status" value="1"/>
</dbReference>
<keyword evidence="3" id="KW-0819">tRNA processing</keyword>
<dbReference type="CDD" id="cd05398">
    <property type="entry name" value="NT_ClassII-CCAase"/>
    <property type="match status" value="1"/>
</dbReference>
<evidence type="ECO:0000256" key="6">
    <source>
        <dbReference type="ARBA" id="ARBA00022842"/>
    </source>
</evidence>
<dbReference type="GO" id="GO:0046872">
    <property type="term" value="F:metal ion binding"/>
    <property type="evidence" value="ECO:0007669"/>
    <property type="project" value="UniProtKB-KW"/>
</dbReference>
<dbReference type="InterPro" id="IPR002646">
    <property type="entry name" value="PolA_pol_head_dom"/>
</dbReference>
<evidence type="ECO:0000256" key="4">
    <source>
        <dbReference type="ARBA" id="ARBA00022695"/>
    </source>
</evidence>
<feature type="non-terminal residue" evidence="9">
    <location>
        <position position="183"/>
    </location>
</feature>
<evidence type="ECO:0000313" key="10">
    <source>
        <dbReference type="Proteomes" id="UP000230232"/>
    </source>
</evidence>
<evidence type="ECO:0000259" key="8">
    <source>
        <dbReference type="Pfam" id="PF01743"/>
    </source>
</evidence>
<dbReference type="PANTHER" id="PTHR46173:SF1">
    <property type="entry name" value="CCA TRNA NUCLEOTIDYLTRANSFERASE 1, MITOCHONDRIAL"/>
    <property type="match status" value="1"/>
</dbReference>
<keyword evidence="5" id="KW-0479">Metal-binding</keyword>
<comment type="cofactor">
    <cofactor evidence="1">
        <name>Mg(2+)</name>
        <dbReference type="ChEBI" id="CHEBI:18420"/>
    </cofactor>
</comment>
<dbReference type="Gene3D" id="3.30.460.10">
    <property type="entry name" value="Beta Polymerase, domain 2"/>
    <property type="match status" value="1"/>
</dbReference>
<accession>A0A2H0R4A0</accession>
<gene>
    <name evidence="9" type="ORF">COV31_01465</name>
</gene>
<name>A0A2H0R4A0_9BACT</name>
<evidence type="ECO:0000313" key="9">
    <source>
        <dbReference type="EMBL" id="PIR41349.1"/>
    </source>
</evidence>
<dbReference type="SUPFAM" id="SSF81301">
    <property type="entry name" value="Nucleotidyltransferase"/>
    <property type="match status" value="1"/>
</dbReference>
<organism evidence="9 10">
    <name type="scientific">Candidatus Yanofskybacteria bacterium CG10_big_fil_rev_8_21_14_0_10_46_23</name>
    <dbReference type="NCBI Taxonomy" id="1975098"/>
    <lineage>
        <taxon>Bacteria</taxon>
        <taxon>Candidatus Yanofskyibacteriota</taxon>
    </lineage>
</organism>
<reference evidence="9 10" key="1">
    <citation type="submission" date="2017-09" db="EMBL/GenBank/DDBJ databases">
        <title>Depth-based differentiation of microbial function through sediment-hosted aquifers and enrichment of novel symbionts in the deep terrestrial subsurface.</title>
        <authorList>
            <person name="Probst A.J."/>
            <person name="Ladd B."/>
            <person name="Jarett J.K."/>
            <person name="Geller-Mcgrath D.E."/>
            <person name="Sieber C.M."/>
            <person name="Emerson J.B."/>
            <person name="Anantharaman K."/>
            <person name="Thomas B.C."/>
            <person name="Malmstrom R."/>
            <person name="Stieglmeier M."/>
            <person name="Klingl A."/>
            <person name="Woyke T."/>
            <person name="Ryan C.M."/>
            <person name="Banfield J.F."/>
        </authorList>
    </citation>
    <scope>NUCLEOTIDE SEQUENCE [LARGE SCALE GENOMIC DNA]</scope>
    <source>
        <strain evidence="9">CG10_big_fil_rev_8_21_14_0_10_46_23</strain>
    </source>
</reference>
<dbReference type="GO" id="GO:0016779">
    <property type="term" value="F:nucleotidyltransferase activity"/>
    <property type="evidence" value="ECO:0007669"/>
    <property type="project" value="UniProtKB-KW"/>
</dbReference>
<sequence length="183" mass="20674">MKMKLPEEVTQTIKTLAESGFEAFVVGGSVRDLLLGTNPKDWDLTTNARPEEIQKIFPESFCENTFGTVTIKTDSKETGLDLIQVTTYRVEENYTDQRHPDQVKFVETLEEDLARRDFTINAMAVAGDEQLSDPFSGQADLRAKLIRTVGEPAERFGEDALRLLRAIRFATTLDFEIEGETYT</sequence>
<dbReference type="GO" id="GO:0000049">
    <property type="term" value="F:tRNA binding"/>
    <property type="evidence" value="ECO:0007669"/>
    <property type="project" value="TreeGrafter"/>
</dbReference>
<comment type="caution">
    <text evidence="9">The sequence shown here is derived from an EMBL/GenBank/DDBJ whole genome shotgun (WGS) entry which is preliminary data.</text>
</comment>
<keyword evidence="2 7" id="KW-0808">Transferase</keyword>
<evidence type="ECO:0000256" key="1">
    <source>
        <dbReference type="ARBA" id="ARBA00001946"/>
    </source>
</evidence>
<feature type="domain" description="Poly A polymerase head" evidence="8">
    <location>
        <begin position="23"/>
        <end position="147"/>
    </location>
</feature>
<dbReference type="EMBL" id="PCXO01000006">
    <property type="protein sequence ID" value="PIR41349.1"/>
    <property type="molecule type" value="Genomic_DNA"/>
</dbReference>
<evidence type="ECO:0000256" key="7">
    <source>
        <dbReference type="RuleBase" id="RU003953"/>
    </source>
</evidence>
<evidence type="ECO:0000256" key="2">
    <source>
        <dbReference type="ARBA" id="ARBA00022679"/>
    </source>
</evidence>
<evidence type="ECO:0000256" key="5">
    <source>
        <dbReference type="ARBA" id="ARBA00022723"/>
    </source>
</evidence>
<keyword evidence="6" id="KW-0460">Magnesium</keyword>